<dbReference type="PROSITE" id="PS50096">
    <property type="entry name" value="IQ"/>
    <property type="match status" value="1"/>
</dbReference>
<gene>
    <name evidence="11" type="ORF">GNI_098490</name>
</gene>
<comment type="caution">
    <text evidence="11">The sequence shown here is derived from an EMBL/GenBank/DDBJ whole genome shotgun (WGS) entry which is preliminary data.</text>
</comment>
<dbReference type="InterPro" id="IPR015943">
    <property type="entry name" value="WD40/YVTN_repeat-like_dom_sf"/>
</dbReference>
<dbReference type="OrthoDB" id="6108017at2759"/>
<dbReference type="PANTHER" id="PTHR13140:SF706">
    <property type="entry name" value="DILUTE CLASS UNCONVENTIONAL MYOSIN, ISOFORM C"/>
    <property type="match status" value="1"/>
</dbReference>
<feature type="repeat" description="WD" evidence="6">
    <location>
        <begin position="1743"/>
        <end position="1784"/>
    </location>
</feature>
<dbReference type="Proteomes" id="UP000019763">
    <property type="component" value="Unassembled WGS sequence"/>
</dbReference>
<dbReference type="Gene3D" id="6.20.240.20">
    <property type="match status" value="1"/>
</dbReference>
<dbReference type="Gene3D" id="1.20.120.720">
    <property type="entry name" value="Myosin VI head, motor domain, U50 subdomain"/>
    <property type="match status" value="1"/>
</dbReference>
<evidence type="ECO:0000259" key="10">
    <source>
        <dbReference type="PROSITE" id="PS51456"/>
    </source>
</evidence>
<proteinExistence type="inferred from homology"/>
<feature type="repeat" description="WD" evidence="6">
    <location>
        <begin position="1972"/>
        <end position="2005"/>
    </location>
</feature>
<keyword evidence="6" id="KW-0853">WD repeat</keyword>
<evidence type="ECO:0000256" key="4">
    <source>
        <dbReference type="ARBA" id="ARBA00023175"/>
    </source>
</evidence>
<evidence type="ECO:0000313" key="12">
    <source>
        <dbReference type="Proteomes" id="UP000019763"/>
    </source>
</evidence>
<keyword evidence="8" id="KW-0175">Coiled coil</keyword>
<evidence type="ECO:0000256" key="7">
    <source>
        <dbReference type="PROSITE-ProRule" id="PRU00782"/>
    </source>
</evidence>
<accession>A0A023B4T0</accession>
<feature type="compositionally biased region" description="Gly residues" evidence="9">
    <location>
        <begin position="1627"/>
        <end position="1644"/>
    </location>
</feature>
<dbReference type="SMART" id="SM00015">
    <property type="entry name" value="IQ"/>
    <property type="match status" value="5"/>
</dbReference>
<feature type="compositionally biased region" description="Low complexity" evidence="9">
    <location>
        <begin position="1205"/>
        <end position="1215"/>
    </location>
</feature>
<evidence type="ECO:0000256" key="9">
    <source>
        <dbReference type="SAM" id="MobiDB-lite"/>
    </source>
</evidence>
<dbReference type="Gene3D" id="1.20.58.530">
    <property type="match status" value="1"/>
</dbReference>
<dbReference type="PROSITE" id="PS50294">
    <property type="entry name" value="WD_REPEATS_REGION"/>
    <property type="match status" value="2"/>
</dbReference>
<dbReference type="Gene3D" id="2.130.10.10">
    <property type="entry name" value="YVTN repeat-like/Quinoprotein amine dehydrogenase"/>
    <property type="match status" value="1"/>
</dbReference>
<dbReference type="InterPro" id="IPR001680">
    <property type="entry name" value="WD40_rpt"/>
</dbReference>
<reference evidence="11" key="1">
    <citation type="submission" date="2013-12" db="EMBL/GenBank/DDBJ databases">
        <authorList>
            <person name="Omoto C.K."/>
            <person name="Sibley D."/>
            <person name="Venepally P."/>
            <person name="Hadjithomas M."/>
            <person name="Karamycheva S."/>
            <person name="Brunk B."/>
            <person name="Roos D."/>
            <person name="Caler E."/>
            <person name="Lorenzi H."/>
        </authorList>
    </citation>
    <scope>NUCLEOTIDE SEQUENCE</scope>
</reference>
<dbReference type="GO" id="GO:0016459">
    <property type="term" value="C:myosin complex"/>
    <property type="evidence" value="ECO:0007669"/>
    <property type="project" value="UniProtKB-KW"/>
</dbReference>
<evidence type="ECO:0000313" key="11">
    <source>
        <dbReference type="EMBL" id="EZG57259.1"/>
    </source>
</evidence>
<dbReference type="PRINTS" id="PR00193">
    <property type="entry name" value="MYOSINHEAVY"/>
</dbReference>
<dbReference type="InterPro" id="IPR000048">
    <property type="entry name" value="IQ_motif_EF-hand-BS"/>
</dbReference>
<dbReference type="Pfam" id="PF00063">
    <property type="entry name" value="Myosin_head"/>
    <property type="match status" value="3"/>
</dbReference>
<dbReference type="SMART" id="SM00242">
    <property type="entry name" value="MYSc"/>
    <property type="match status" value="1"/>
</dbReference>
<protein>
    <submittedName>
        <fullName evidence="11">Myosin F</fullName>
    </submittedName>
</protein>
<evidence type="ECO:0000256" key="1">
    <source>
        <dbReference type="ARBA" id="ARBA00022741"/>
    </source>
</evidence>
<feature type="region of interest" description="Disordered" evidence="9">
    <location>
        <begin position="1621"/>
        <end position="1652"/>
    </location>
</feature>
<feature type="compositionally biased region" description="Basic and acidic residues" evidence="9">
    <location>
        <begin position="1187"/>
        <end position="1200"/>
    </location>
</feature>
<dbReference type="GO" id="GO:0007015">
    <property type="term" value="P:actin filament organization"/>
    <property type="evidence" value="ECO:0007669"/>
    <property type="project" value="TreeGrafter"/>
</dbReference>
<dbReference type="SUPFAM" id="SSF50978">
    <property type="entry name" value="WD40 repeat-like"/>
    <property type="match status" value="1"/>
</dbReference>
<dbReference type="Gene3D" id="1.20.5.190">
    <property type="match status" value="2"/>
</dbReference>
<feature type="coiled-coil region" evidence="8">
    <location>
        <begin position="991"/>
        <end position="1105"/>
    </location>
</feature>
<keyword evidence="1 7" id="KW-0547">Nucleotide-binding</keyword>
<keyword evidence="5 7" id="KW-0009">Actin-binding</keyword>
<feature type="compositionally biased region" description="Polar residues" evidence="9">
    <location>
        <begin position="1409"/>
        <end position="1422"/>
    </location>
</feature>
<keyword evidence="2 7" id="KW-0067">ATP-binding</keyword>
<dbReference type="RefSeq" id="XP_011131066.1">
    <property type="nucleotide sequence ID" value="XM_011132764.1"/>
</dbReference>
<dbReference type="PROSITE" id="PS50082">
    <property type="entry name" value="WD_REPEATS_2"/>
    <property type="match status" value="2"/>
</dbReference>
<feature type="domain" description="Myosin motor" evidence="10">
    <location>
        <begin position="72"/>
        <end position="863"/>
    </location>
</feature>
<keyword evidence="12" id="KW-1185">Reference proteome</keyword>
<dbReference type="Pfam" id="PF00400">
    <property type="entry name" value="WD40"/>
    <property type="match status" value="1"/>
</dbReference>
<dbReference type="eggNOG" id="KOG0266">
    <property type="taxonomic scope" value="Eukaryota"/>
</dbReference>
<keyword evidence="3 7" id="KW-0518">Myosin</keyword>
<feature type="compositionally biased region" description="Basic and acidic residues" evidence="9">
    <location>
        <begin position="1255"/>
        <end position="1271"/>
    </location>
</feature>
<dbReference type="CDD" id="cd14888">
    <property type="entry name" value="MYSc_Myo27"/>
    <property type="match status" value="1"/>
</dbReference>
<dbReference type="GO" id="GO:0005524">
    <property type="term" value="F:ATP binding"/>
    <property type="evidence" value="ECO:0007669"/>
    <property type="project" value="UniProtKB-UniRule"/>
</dbReference>
<comment type="similarity">
    <text evidence="7">Belongs to the TRAFAC class myosin-kinesin ATPase superfamily. Myosin family.</text>
</comment>
<feature type="compositionally biased region" description="Basic and acidic residues" evidence="9">
    <location>
        <begin position="1221"/>
        <end position="1231"/>
    </location>
</feature>
<evidence type="ECO:0000256" key="2">
    <source>
        <dbReference type="ARBA" id="ARBA00022840"/>
    </source>
</evidence>
<dbReference type="Gene3D" id="1.10.10.820">
    <property type="match status" value="1"/>
</dbReference>
<dbReference type="Gene3D" id="3.40.850.10">
    <property type="entry name" value="Kinesin motor domain"/>
    <property type="match status" value="1"/>
</dbReference>
<name>A0A023B4T0_GRENI</name>
<dbReference type="InterPro" id="IPR036322">
    <property type="entry name" value="WD40_repeat_dom_sf"/>
</dbReference>
<evidence type="ECO:0000256" key="5">
    <source>
        <dbReference type="ARBA" id="ARBA00023203"/>
    </source>
</evidence>
<keyword evidence="4 7" id="KW-0505">Motor protein</keyword>
<evidence type="ECO:0000256" key="8">
    <source>
        <dbReference type="SAM" id="Coils"/>
    </source>
</evidence>
<dbReference type="PANTHER" id="PTHR13140">
    <property type="entry name" value="MYOSIN"/>
    <property type="match status" value="1"/>
</dbReference>
<dbReference type="GO" id="GO:0051015">
    <property type="term" value="F:actin filament binding"/>
    <property type="evidence" value="ECO:0007669"/>
    <property type="project" value="TreeGrafter"/>
</dbReference>
<dbReference type="PROSITE" id="PS51456">
    <property type="entry name" value="MYOSIN_MOTOR"/>
    <property type="match status" value="1"/>
</dbReference>
<feature type="region of interest" description="Disordered" evidence="9">
    <location>
        <begin position="1182"/>
        <end position="1305"/>
    </location>
</feature>
<dbReference type="InterPro" id="IPR027417">
    <property type="entry name" value="P-loop_NTPase"/>
</dbReference>
<feature type="compositionally biased region" description="Polar residues" evidence="9">
    <location>
        <begin position="504"/>
        <end position="520"/>
    </location>
</feature>
<dbReference type="VEuPathDB" id="CryptoDB:GNI_098490"/>
<organism evidence="11 12">
    <name type="scientific">Gregarina niphandrodes</name>
    <name type="common">Septate eugregarine</name>
    <dbReference type="NCBI Taxonomy" id="110365"/>
    <lineage>
        <taxon>Eukaryota</taxon>
        <taxon>Sar</taxon>
        <taxon>Alveolata</taxon>
        <taxon>Apicomplexa</taxon>
        <taxon>Conoidasida</taxon>
        <taxon>Gregarinasina</taxon>
        <taxon>Eugregarinorida</taxon>
        <taxon>Gregarinidae</taxon>
        <taxon>Gregarina</taxon>
    </lineage>
</organism>
<dbReference type="GeneID" id="22913483"/>
<dbReference type="InterPro" id="IPR036961">
    <property type="entry name" value="Kinesin_motor_dom_sf"/>
</dbReference>
<dbReference type="GO" id="GO:0000146">
    <property type="term" value="F:microfilament motor activity"/>
    <property type="evidence" value="ECO:0007669"/>
    <property type="project" value="TreeGrafter"/>
</dbReference>
<sequence length="2005" mass="220860">MRTSVEAAGASVAVGARVWIRAPEDCRDEVWVKGEVLEGGREMRLELTDEVVAVPEEFLICNDEVMTSSGIQSLDDLTQLTHLHEAAILNSLNGRFDADAIYTYTGPILIAVNPFKRIRGLYDDEILRRYIDKAYEQVYSVERVPHVFSVAVEAYHGLCRGTASGSKTGAAKSGGNDQTILISGESGAGKTESTKFVMKLLAMAGSSEDKKSTIENQVLQSNPLLEAFGNAKTLRNDNSSRFGKFIEMQFTLEQSIKYAGVIGRLSGAEIHTYLLETVRVCRQLLNERNFHAFYQLAAAVRLGPTFTLTPEMVDECLGLNGEGKVMNTVLAQPVTYDFSSFEEMLSNRYVSCSGCVSIPGVDDLDEFKRTCIAMTTVQITPEEQQHMWQLLGTILLLGSIYFSSSGPSVESCKVDASMRENLETVSGLLGVKPDLLEKALTTRMIIVQREKYTKGLTVDQAEDARDALARALYHTMFQRIVRATNSSIGRSGNVEHSDLIATPTPDTSAAESSPDSNTLVHSKPSVVSCGVLDIFGFECFDVNSFEQLCINYTNERLQQFFNMFIFKCEEVLYKEEGIQWDPLDFPDNQDCVDLLATNKLSILCMLDEECIIPKGSDQSLCSKLKEQYKTHKRFKPIKTRQDWFVVDHFAGPVNYCSKGFLDKNRDQLGVDIQDCIKASENRFISHLFNNYLDRGHPPAASGGSAGKMTKKKLMTVSLEFRNQLNSLMDTIDKTDPHFIRCVKPNPKNKADLFHRPSVAEQLRYAGVLQAVQVSRAGYPVRDTHVSFWQNYRCLLPKQLRQQLQTESSGSMSDRERATVCLKSLDQFYNIPKAPHGDGYSWAVGETMIFLKSQAYAVLSTKSAERRQEAVKQIQAVWNGARTRRWYVAAREAILTIQCAVRSRQARTLTQLRREARAALTITRIAQGFLVRVSQRSKHKSATAIQRRIRGIQGRAYVKNLKEHKAATKLQAWLRSRCQQIWYRKVHASIVAIQLKQKRLVAKRKLQELRAEARNTSSLQNKVNDLQKELTDAKSRIQQLEALNSATGQELTDLKLKNKKLQLDLDSAQTALHEAQNARHSAEDALRVSEEALRAADVAIQDLQQAPGAASMVGTPTAGTFSAGAPAHAVAGTPTAGGGTPTALRAVASPVARAADLETIQRLQNEVAELHKLIDQFRGTGSVYSTDVSRDASRDVSRQVSDEDGPGAIDARARAGASGGRPVDEAGTRDMSKTPLKAAGEEGKSCTSPVTTVPTETHRHPSADSEAPRTEEVAAETAAAEPAAAQATTVDAGAVSSTDSEDEAWEAERQKLEAEATHARRELETLQNTLRTEVGGNQEYLDCVLKVLKKEGQVPLPDVLFCCSDLEALVQNVFVAHLTSHITHDELNMDRLKAIAHAPLWTPPPADGQSAESVQNAQTGQTEKQPKRELDMLFVRDNTMSTLKVALYRPGEMEQLLDTPEYKPSPTRLRSSTVVFFNPVLESAEHTRVWSKVSSQGSVGRVILVDRKLDASVVNYCAKEYALNLAPASAILPWLQHTTKSISAEKICLVKSLQDLKETLRTKTPKSAGSRNKTSNPVTELIHMIPSLFSGGNGKSTKSGFPRKSAGLATYGILEDSLPPAHAAGHAAGHGGSVAAGGSSVGTGPGVASPKTGSSASVWQEMQVPNKAAVTCVCFAPVHCTRRFFLLCAGTKSGAVYAFKVAMTERERQKYEPGPYLFEQEANDAIEKEWREPPEQYVRLWKPLDGHERAVTSMFFSQEGEYLITTSVDCSVRFWDYRHGYPAKIFSDSVPILVAKMMPTNPKCFFTSNAKSVIRLVNSEEGQVVQRMKVDSEIRAICFDVAGLNMLAGTKDGSIATYEVGEDSKLQYLDKVSMGSTQSAVTSVLFVPGAPNHLVVNLADNYIITCQINYGLTSCSINKVVVKKRIKNPHNCLPITSCLIRQEDYCVCISASEDHKLKVLAFNDNDFEVVEELKGHSYATLSVTTTNTKSLLASSDVVGLIKLWRS</sequence>
<evidence type="ECO:0000256" key="6">
    <source>
        <dbReference type="PROSITE-ProRule" id="PRU00221"/>
    </source>
</evidence>
<evidence type="ECO:0000256" key="3">
    <source>
        <dbReference type="ARBA" id="ARBA00023123"/>
    </source>
</evidence>
<feature type="compositionally biased region" description="Low complexity" evidence="9">
    <location>
        <begin position="1274"/>
        <end position="1294"/>
    </location>
</feature>
<dbReference type="GO" id="GO:0016020">
    <property type="term" value="C:membrane"/>
    <property type="evidence" value="ECO:0007669"/>
    <property type="project" value="TreeGrafter"/>
</dbReference>
<dbReference type="GO" id="GO:0005737">
    <property type="term" value="C:cytoplasm"/>
    <property type="evidence" value="ECO:0007669"/>
    <property type="project" value="TreeGrafter"/>
</dbReference>
<feature type="region of interest" description="Disordered" evidence="9">
    <location>
        <begin position="1399"/>
        <end position="1426"/>
    </location>
</feature>
<dbReference type="SMART" id="SM00320">
    <property type="entry name" value="WD40"/>
    <property type="match status" value="5"/>
</dbReference>
<feature type="region of interest" description="Actin-binding" evidence="7">
    <location>
        <begin position="724"/>
        <end position="746"/>
    </location>
</feature>
<dbReference type="eggNOG" id="KOG0160">
    <property type="taxonomic scope" value="Eukaryota"/>
</dbReference>
<feature type="compositionally biased region" description="Polar residues" evidence="9">
    <location>
        <begin position="1244"/>
        <end position="1254"/>
    </location>
</feature>
<dbReference type="SUPFAM" id="SSF52540">
    <property type="entry name" value="P-loop containing nucleoside triphosphate hydrolases"/>
    <property type="match status" value="1"/>
</dbReference>
<feature type="binding site" evidence="7">
    <location>
        <begin position="184"/>
        <end position="191"/>
    </location>
    <ligand>
        <name>ATP</name>
        <dbReference type="ChEBI" id="CHEBI:30616"/>
    </ligand>
</feature>
<dbReference type="EMBL" id="AFNH02000739">
    <property type="protein sequence ID" value="EZG57259.1"/>
    <property type="molecule type" value="Genomic_DNA"/>
</dbReference>
<dbReference type="InterPro" id="IPR001609">
    <property type="entry name" value="Myosin_head_motor_dom-like"/>
</dbReference>
<feature type="region of interest" description="Disordered" evidence="9">
    <location>
        <begin position="492"/>
        <end position="520"/>
    </location>
</feature>